<dbReference type="SUPFAM" id="SSF69360">
    <property type="entry name" value="Cell wall binding repeat"/>
    <property type="match status" value="1"/>
</dbReference>
<evidence type="ECO:0000256" key="3">
    <source>
        <dbReference type="SAM" id="MobiDB-lite"/>
    </source>
</evidence>
<evidence type="ECO:0000313" key="5">
    <source>
        <dbReference type="Proteomes" id="UP000823910"/>
    </source>
</evidence>
<feature type="compositionally biased region" description="Low complexity" evidence="3">
    <location>
        <begin position="300"/>
        <end position="322"/>
    </location>
</feature>
<feature type="repeat" description="Cell wall-binding" evidence="2">
    <location>
        <begin position="430"/>
        <end position="451"/>
    </location>
</feature>
<keyword evidence="1" id="KW-0677">Repeat</keyword>
<name>A0A9D2SI36_9FIRM</name>
<comment type="caution">
    <text evidence="4">The sequence shown here is derived from an EMBL/GenBank/DDBJ whole genome shotgun (WGS) entry which is preliminary data.</text>
</comment>
<feature type="region of interest" description="Disordered" evidence="3">
    <location>
        <begin position="497"/>
        <end position="517"/>
    </location>
</feature>
<dbReference type="InterPro" id="IPR018337">
    <property type="entry name" value="Cell_wall/Cho-bd_repeat"/>
</dbReference>
<dbReference type="AlphaFoldDB" id="A0A9D2SI36"/>
<evidence type="ECO:0000313" key="4">
    <source>
        <dbReference type="EMBL" id="HJC07010.1"/>
    </source>
</evidence>
<proteinExistence type="predicted"/>
<feature type="non-terminal residue" evidence="4">
    <location>
        <position position="1"/>
    </location>
</feature>
<evidence type="ECO:0008006" key="6">
    <source>
        <dbReference type="Google" id="ProtNLM"/>
    </source>
</evidence>
<dbReference type="PROSITE" id="PS51170">
    <property type="entry name" value="CW"/>
    <property type="match status" value="2"/>
</dbReference>
<feature type="repeat" description="Cell wall-binding" evidence="2">
    <location>
        <begin position="453"/>
        <end position="472"/>
    </location>
</feature>
<accession>A0A9D2SI36</accession>
<evidence type="ECO:0000256" key="1">
    <source>
        <dbReference type="ARBA" id="ARBA00022737"/>
    </source>
</evidence>
<feature type="region of interest" description="Disordered" evidence="3">
    <location>
        <begin position="287"/>
        <end position="334"/>
    </location>
</feature>
<reference evidence="4" key="1">
    <citation type="journal article" date="2021" name="PeerJ">
        <title>Extensive microbial diversity within the chicken gut microbiome revealed by metagenomics and culture.</title>
        <authorList>
            <person name="Gilroy R."/>
            <person name="Ravi A."/>
            <person name="Getino M."/>
            <person name="Pursley I."/>
            <person name="Horton D.L."/>
            <person name="Alikhan N.F."/>
            <person name="Baker D."/>
            <person name="Gharbi K."/>
            <person name="Hall N."/>
            <person name="Watson M."/>
            <person name="Adriaenssens E.M."/>
            <person name="Foster-Nyarko E."/>
            <person name="Jarju S."/>
            <person name="Secka A."/>
            <person name="Antonio M."/>
            <person name="Oren A."/>
            <person name="Chaudhuri R.R."/>
            <person name="La Ragione R."/>
            <person name="Hildebrand F."/>
            <person name="Pallen M.J."/>
        </authorList>
    </citation>
    <scope>NUCLEOTIDE SEQUENCE</scope>
    <source>
        <strain evidence="4">CHK180-15479</strain>
    </source>
</reference>
<dbReference type="Proteomes" id="UP000823910">
    <property type="component" value="Unassembled WGS sequence"/>
</dbReference>
<reference evidence="4" key="2">
    <citation type="submission" date="2021-04" db="EMBL/GenBank/DDBJ databases">
        <authorList>
            <person name="Gilroy R."/>
        </authorList>
    </citation>
    <scope>NUCLEOTIDE SEQUENCE</scope>
    <source>
        <strain evidence="4">CHK180-15479</strain>
    </source>
</reference>
<sequence>PSLPETVEGEAGSTVTYTAMYVEDINNDNTPDKDQLVTLTFTSEYGFKGQEEGTTTVTLADQVPGMSFTAPNPLDTDSDGVVFTGWNPDLDFTVPGQDKTYRAVYEEDHNNDNRPDTEQTVTLTFQIAPEDQTKGTFEGGIYTYTDSQITGEKLTAPMVNDAEGDDWAFAGWNPAVTEDTLVPEEGITYTAVWAADMNHDNRPDDAQMVAITFDTTDTAKGYFGDRQQTATVEMLPGTSLQPDGFTDVSGDSWAFDGWVDANGQEVTIVPGTDAAYTAKWAVDWNHNNVPDTDEGYVPPSGNSDGSDGSSGGSSSSDSDGSSTYTVGTDGRWVHMDPQDPTIPITIDVPEYATPQSHPEYHLWKFIRNDNTAITGRWAFIKNPYAQDGQPSEGWFFFDNDGWMQHGWYLGPDGNWYVLHDTSDGMLGTMLTGWYQDDQDGKWYYLNPSDGRMLTGWQNIGGTWYYFNEYTPEYTWEYDTATENWKYNGSSQKPYGSMYSGETTPDGYTVNEDGSWRQ</sequence>
<dbReference type="Pfam" id="PF01473">
    <property type="entry name" value="Choline_bind_1"/>
    <property type="match status" value="2"/>
</dbReference>
<gene>
    <name evidence="4" type="ORF">H9704_12845</name>
</gene>
<dbReference type="Gene3D" id="2.10.270.10">
    <property type="entry name" value="Cholin Binding"/>
    <property type="match status" value="1"/>
</dbReference>
<evidence type="ECO:0000256" key="2">
    <source>
        <dbReference type="PROSITE-ProRule" id="PRU00591"/>
    </source>
</evidence>
<dbReference type="EMBL" id="DWWT01000067">
    <property type="protein sequence ID" value="HJC07010.1"/>
    <property type="molecule type" value="Genomic_DNA"/>
</dbReference>
<protein>
    <recommendedName>
        <fullName evidence="6">Bacterial repeat domain-containing protein</fullName>
    </recommendedName>
</protein>
<organism evidence="4 5">
    <name type="scientific">Candidatus Enterocloster excrementipullorum</name>
    <dbReference type="NCBI Taxonomy" id="2838559"/>
    <lineage>
        <taxon>Bacteria</taxon>
        <taxon>Bacillati</taxon>
        <taxon>Bacillota</taxon>
        <taxon>Clostridia</taxon>
        <taxon>Lachnospirales</taxon>
        <taxon>Lachnospiraceae</taxon>
        <taxon>Enterocloster</taxon>
    </lineage>
</organism>